<keyword evidence="1" id="KW-1133">Transmembrane helix</keyword>
<name>A0AAU7DHH4_9BACT</name>
<feature type="transmembrane region" description="Helical" evidence="1">
    <location>
        <begin position="29"/>
        <end position="45"/>
    </location>
</feature>
<keyword evidence="1" id="KW-0472">Membrane</keyword>
<gene>
    <name evidence="2" type="ORF">P8935_19585</name>
</gene>
<accession>A0AAU7DHH4</accession>
<protein>
    <submittedName>
        <fullName evidence="2">Uncharacterized protein</fullName>
    </submittedName>
</protein>
<dbReference type="AlphaFoldDB" id="A0AAU7DHH4"/>
<evidence type="ECO:0000256" key="1">
    <source>
        <dbReference type="SAM" id="Phobius"/>
    </source>
</evidence>
<dbReference type="EMBL" id="CP121196">
    <property type="protein sequence ID" value="XBH16764.1"/>
    <property type="molecule type" value="Genomic_DNA"/>
</dbReference>
<organism evidence="2">
    <name type="scientific">Telmatobacter sp. DSM 110680</name>
    <dbReference type="NCBI Taxonomy" id="3036704"/>
    <lineage>
        <taxon>Bacteria</taxon>
        <taxon>Pseudomonadati</taxon>
        <taxon>Acidobacteriota</taxon>
        <taxon>Terriglobia</taxon>
        <taxon>Terriglobales</taxon>
        <taxon>Acidobacteriaceae</taxon>
        <taxon>Telmatobacter</taxon>
    </lineage>
</organism>
<dbReference type="RefSeq" id="WP_348261992.1">
    <property type="nucleotide sequence ID" value="NZ_CP121196.1"/>
</dbReference>
<feature type="transmembrane region" description="Helical" evidence="1">
    <location>
        <begin position="52"/>
        <end position="74"/>
    </location>
</feature>
<sequence length="75" mass="8127">MKRSTKIGIIGAVLFASIFIPPYREWRAPISVACAVLACLLGALASTSGRKWWLIIPASIVAGFALDLYLVMYAL</sequence>
<evidence type="ECO:0000313" key="2">
    <source>
        <dbReference type="EMBL" id="XBH16764.1"/>
    </source>
</evidence>
<proteinExistence type="predicted"/>
<keyword evidence="1" id="KW-0812">Transmembrane</keyword>
<reference evidence="2" key="1">
    <citation type="submission" date="2023-03" db="EMBL/GenBank/DDBJ databases">
        <title>Edaphobacter sp.</title>
        <authorList>
            <person name="Huber K.J."/>
            <person name="Papendorf J."/>
            <person name="Pilke C."/>
            <person name="Bunk B."/>
            <person name="Sproeer C."/>
            <person name="Pester M."/>
        </authorList>
    </citation>
    <scope>NUCLEOTIDE SEQUENCE</scope>
    <source>
        <strain evidence="2">DSM 110680</strain>
    </source>
</reference>
<feature type="transmembrane region" description="Helical" evidence="1">
    <location>
        <begin position="7"/>
        <end position="23"/>
    </location>
</feature>